<reference evidence="2 3" key="1">
    <citation type="journal article" date="2019" name="Nat. Ecol. Evol.">
        <title>Megaphylogeny resolves global patterns of mushroom evolution.</title>
        <authorList>
            <person name="Varga T."/>
            <person name="Krizsan K."/>
            <person name="Foldi C."/>
            <person name="Dima B."/>
            <person name="Sanchez-Garcia M."/>
            <person name="Sanchez-Ramirez S."/>
            <person name="Szollosi G.J."/>
            <person name="Szarkandi J.G."/>
            <person name="Papp V."/>
            <person name="Albert L."/>
            <person name="Andreopoulos W."/>
            <person name="Angelini C."/>
            <person name="Antonin V."/>
            <person name="Barry K.W."/>
            <person name="Bougher N.L."/>
            <person name="Buchanan P."/>
            <person name="Buyck B."/>
            <person name="Bense V."/>
            <person name="Catcheside P."/>
            <person name="Chovatia M."/>
            <person name="Cooper J."/>
            <person name="Damon W."/>
            <person name="Desjardin D."/>
            <person name="Finy P."/>
            <person name="Geml J."/>
            <person name="Haridas S."/>
            <person name="Hughes K."/>
            <person name="Justo A."/>
            <person name="Karasinski D."/>
            <person name="Kautmanova I."/>
            <person name="Kiss B."/>
            <person name="Kocsube S."/>
            <person name="Kotiranta H."/>
            <person name="LaButti K.M."/>
            <person name="Lechner B.E."/>
            <person name="Liimatainen K."/>
            <person name="Lipzen A."/>
            <person name="Lukacs Z."/>
            <person name="Mihaltcheva S."/>
            <person name="Morgado L.N."/>
            <person name="Niskanen T."/>
            <person name="Noordeloos M.E."/>
            <person name="Ohm R.A."/>
            <person name="Ortiz-Santana B."/>
            <person name="Ovrebo C."/>
            <person name="Racz N."/>
            <person name="Riley R."/>
            <person name="Savchenko A."/>
            <person name="Shiryaev A."/>
            <person name="Soop K."/>
            <person name="Spirin V."/>
            <person name="Szebenyi C."/>
            <person name="Tomsovsky M."/>
            <person name="Tulloss R.E."/>
            <person name="Uehling J."/>
            <person name="Grigoriev I.V."/>
            <person name="Vagvolgyi C."/>
            <person name="Papp T."/>
            <person name="Martin F.M."/>
            <person name="Miettinen O."/>
            <person name="Hibbett D.S."/>
            <person name="Nagy L.G."/>
        </authorList>
    </citation>
    <scope>NUCLEOTIDE SEQUENCE [LARGE SCALE GENOMIC DNA]</scope>
    <source>
        <strain evidence="2 3">CBS 166.37</strain>
    </source>
</reference>
<keyword evidence="3" id="KW-1185">Reference proteome</keyword>
<keyword evidence="1" id="KW-0812">Transmembrane</keyword>
<dbReference type="Proteomes" id="UP000308652">
    <property type="component" value="Unassembled WGS sequence"/>
</dbReference>
<organism evidence="2 3">
    <name type="scientific">Crucibulum laeve</name>
    <dbReference type="NCBI Taxonomy" id="68775"/>
    <lineage>
        <taxon>Eukaryota</taxon>
        <taxon>Fungi</taxon>
        <taxon>Dikarya</taxon>
        <taxon>Basidiomycota</taxon>
        <taxon>Agaricomycotina</taxon>
        <taxon>Agaricomycetes</taxon>
        <taxon>Agaricomycetidae</taxon>
        <taxon>Agaricales</taxon>
        <taxon>Agaricineae</taxon>
        <taxon>Nidulariaceae</taxon>
        <taxon>Crucibulum</taxon>
    </lineage>
</organism>
<protein>
    <submittedName>
        <fullName evidence="2">Uncharacterized protein</fullName>
    </submittedName>
</protein>
<evidence type="ECO:0000256" key="1">
    <source>
        <dbReference type="SAM" id="Phobius"/>
    </source>
</evidence>
<keyword evidence="1" id="KW-1133">Transmembrane helix</keyword>
<sequence length="163" mass="18750">MTFSFICCPAYIAIPVPKHPYKRTVIPKAGYVAVTSLLWITIFISGIWGLWLHFFTYLSFTVFASRRRSVSQVLTSSSHPDSGVDIHLSTWPTKLSNTRRAFRFIADKHADYPVQRGNSDFPDFQPFLPHPLSSFHISGYIQFSCLRSAQTQRLRRREAATRH</sequence>
<keyword evidence="1" id="KW-0472">Membrane</keyword>
<dbReference type="AlphaFoldDB" id="A0A5C3LTH0"/>
<evidence type="ECO:0000313" key="2">
    <source>
        <dbReference type="EMBL" id="TFK36499.1"/>
    </source>
</evidence>
<evidence type="ECO:0000313" key="3">
    <source>
        <dbReference type="Proteomes" id="UP000308652"/>
    </source>
</evidence>
<accession>A0A5C3LTH0</accession>
<name>A0A5C3LTH0_9AGAR</name>
<proteinExistence type="predicted"/>
<gene>
    <name evidence="2" type="ORF">BDQ12DRAFT_242247</name>
</gene>
<dbReference type="EMBL" id="ML213613">
    <property type="protein sequence ID" value="TFK36499.1"/>
    <property type="molecule type" value="Genomic_DNA"/>
</dbReference>
<feature type="transmembrane region" description="Helical" evidence="1">
    <location>
        <begin position="37"/>
        <end position="60"/>
    </location>
</feature>